<keyword evidence="8" id="KW-1185">Reference proteome</keyword>
<dbReference type="Proteomes" id="UP000645517">
    <property type="component" value="Unassembled WGS sequence"/>
</dbReference>
<feature type="transmembrane region" description="Helical" evidence="5">
    <location>
        <begin position="113"/>
        <end position="131"/>
    </location>
</feature>
<dbReference type="InterPro" id="IPR007016">
    <property type="entry name" value="O-antigen_ligase-rel_domated"/>
</dbReference>
<feature type="domain" description="O-antigen ligase-related" evidence="6">
    <location>
        <begin position="211"/>
        <end position="354"/>
    </location>
</feature>
<dbReference type="Pfam" id="PF04932">
    <property type="entry name" value="Wzy_C"/>
    <property type="match status" value="1"/>
</dbReference>
<evidence type="ECO:0000256" key="3">
    <source>
        <dbReference type="ARBA" id="ARBA00022989"/>
    </source>
</evidence>
<reference evidence="8" key="1">
    <citation type="journal article" date="2019" name="Int. J. Syst. Evol. Microbiol.">
        <title>The Global Catalogue of Microorganisms (GCM) 10K type strain sequencing project: providing services to taxonomists for standard genome sequencing and annotation.</title>
        <authorList>
            <consortium name="The Broad Institute Genomics Platform"/>
            <consortium name="The Broad Institute Genome Sequencing Center for Infectious Disease"/>
            <person name="Wu L."/>
            <person name="Ma J."/>
        </authorList>
    </citation>
    <scope>NUCLEOTIDE SEQUENCE [LARGE SCALE GENOMIC DNA]</scope>
    <source>
        <strain evidence="8">JCM 16918</strain>
    </source>
</reference>
<dbReference type="PANTHER" id="PTHR37422">
    <property type="entry name" value="TEICHURONIC ACID BIOSYNTHESIS PROTEIN TUAE"/>
    <property type="match status" value="1"/>
</dbReference>
<comment type="caution">
    <text evidence="7">The sequence shown here is derived from an EMBL/GenBank/DDBJ whole genome shotgun (WGS) entry which is preliminary data.</text>
</comment>
<evidence type="ECO:0000256" key="5">
    <source>
        <dbReference type="SAM" id="Phobius"/>
    </source>
</evidence>
<accession>A0ABQ2J279</accession>
<feature type="transmembrane region" description="Helical" evidence="5">
    <location>
        <begin position="183"/>
        <end position="199"/>
    </location>
</feature>
<feature type="transmembrane region" description="Helical" evidence="5">
    <location>
        <begin position="252"/>
        <end position="270"/>
    </location>
</feature>
<feature type="transmembrane region" description="Helical" evidence="5">
    <location>
        <begin position="346"/>
        <end position="365"/>
    </location>
</feature>
<evidence type="ECO:0000313" key="8">
    <source>
        <dbReference type="Proteomes" id="UP000645517"/>
    </source>
</evidence>
<evidence type="ECO:0000313" key="7">
    <source>
        <dbReference type="EMBL" id="GGN38183.1"/>
    </source>
</evidence>
<dbReference type="PANTHER" id="PTHR37422:SF13">
    <property type="entry name" value="LIPOPOLYSACCHARIDE BIOSYNTHESIS PROTEIN PA4999-RELATED"/>
    <property type="match status" value="1"/>
</dbReference>
<keyword evidence="2 5" id="KW-0812">Transmembrane</keyword>
<feature type="transmembrane region" description="Helical" evidence="5">
    <location>
        <begin position="25"/>
        <end position="42"/>
    </location>
</feature>
<name>A0ABQ2J279_9DEIO</name>
<feature type="transmembrane region" description="Helical" evidence="5">
    <location>
        <begin position="143"/>
        <end position="163"/>
    </location>
</feature>
<sequence length="424" mass="46782">MKRSLSLPTKGTDVTTRSEPTDRKLAWALSLLLGAVTLLNFLNGHSSTPTAVFFDPEIGNQMGRVLSYVGLAGGLLFLVGQMLRHRVFPPVLMFLSLFYAALLLSDLLSARNFSQTVLMTWLVVVSIALLAETSVDVTRIIRNLLLIYLLFNVASLLLIPQFALQQGYAGFLPVRLHGLANQANSLGPYAVLSIVTLIIRPLRGVLPNTLFVLLSLCLLLLTQSKTSLVLLALLSLFSLPYLTRRTPSVQRLGLFLLVTPLCMLVMGISLDRAGTVDALLNDDNVVTLTGRTAIWNTTLDAWRSSPLHGYGYSRLWNEDMRYGFELLYGWRPGYSHNQIVQTLGQAGWIGLTTLIALISSLFIRAWSVGGDLRWLLVGLLTTFYVVRGQTEVPLGLPALSDNTVLQILVFLLLVWPTKSKESSL</sequence>
<comment type="subcellular location">
    <subcellularLocation>
        <location evidence="1">Membrane</location>
        <topology evidence="1">Multi-pass membrane protein</topology>
    </subcellularLocation>
</comment>
<organism evidence="7 8">
    <name type="scientific">Deinococcus daejeonensis</name>
    <dbReference type="NCBI Taxonomy" id="1007098"/>
    <lineage>
        <taxon>Bacteria</taxon>
        <taxon>Thermotogati</taxon>
        <taxon>Deinococcota</taxon>
        <taxon>Deinococci</taxon>
        <taxon>Deinococcales</taxon>
        <taxon>Deinococcaceae</taxon>
        <taxon>Deinococcus</taxon>
    </lineage>
</organism>
<feature type="transmembrane region" description="Helical" evidence="5">
    <location>
        <begin position="62"/>
        <end position="80"/>
    </location>
</feature>
<evidence type="ECO:0000256" key="4">
    <source>
        <dbReference type="ARBA" id="ARBA00023136"/>
    </source>
</evidence>
<keyword evidence="3 5" id="KW-1133">Transmembrane helix</keyword>
<evidence type="ECO:0000256" key="1">
    <source>
        <dbReference type="ARBA" id="ARBA00004141"/>
    </source>
</evidence>
<feature type="transmembrane region" description="Helical" evidence="5">
    <location>
        <begin position="396"/>
        <end position="415"/>
    </location>
</feature>
<feature type="transmembrane region" description="Helical" evidence="5">
    <location>
        <begin position="87"/>
        <end position="107"/>
    </location>
</feature>
<gene>
    <name evidence="7" type="ORF">GCM10010842_20780</name>
</gene>
<protein>
    <recommendedName>
        <fullName evidence="6">O-antigen ligase-related domain-containing protein</fullName>
    </recommendedName>
</protein>
<proteinExistence type="predicted"/>
<dbReference type="InterPro" id="IPR051533">
    <property type="entry name" value="WaaL-like"/>
</dbReference>
<keyword evidence="4 5" id="KW-0472">Membrane</keyword>
<evidence type="ECO:0000259" key="6">
    <source>
        <dbReference type="Pfam" id="PF04932"/>
    </source>
</evidence>
<dbReference type="EMBL" id="BMOR01000007">
    <property type="protein sequence ID" value="GGN38183.1"/>
    <property type="molecule type" value="Genomic_DNA"/>
</dbReference>
<dbReference type="RefSeq" id="WP_189056551.1">
    <property type="nucleotide sequence ID" value="NZ_BMOR01000007.1"/>
</dbReference>
<evidence type="ECO:0000256" key="2">
    <source>
        <dbReference type="ARBA" id="ARBA00022692"/>
    </source>
</evidence>